<gene>
    <name evidence="2" type="ORF">U732_4145</name>
</gene>
<dbReference type="CDD" id="cd12108">
    <property type="entry name" value="Hr-like"/>
    <property type="match status" value="1"/>
</dbReference>
<evidence type="ECO:0000259" key="1">
    <source>
        <dbReference type="Pfam" id="PF01814"/>
    </source>
</evidence>
<reference evidence="2 3" key="1">
    <citation type="journal article" date="2015" name="Infect. Genet. Evol.">
        <title>Genomic sequences of six botulinum neurotoxin-producing strains representing three clostridial species illustrate the mobility and diversity of botulinum neurotoxin genes.</title>
        <authorList>
            <person name="Smith T.J."/>
            <person name="Hill K.K."/>
            <person name="Xie G."/>
            <person name="Foley B.T."/>
            <person name="Williamson C.H."/>
            <person name="Foster J.T."/>
            <person name="Johnson S.L."/>
            <person name="Chertkov O."/>
            <person name="Teshima H."/>
            <person name="Gibbons H.S."/>
            <person name="Johnsky L.A."/>
            <person name="Karavis M.A."/>
            <person name="Smith L.A."/>
        </authorList>
    </citation>
    <scope>NUCLEOTIDE SEQUENCE [LARGE SCALE GENOMIC DNA]</scope>
    <source>
        <strain evidence="2 3">CDC 2741</strain>
    </source>
</reference>
<name>A0A0C1UM63_9CLOT</name>
<organism evidence="2 3">
    <name type="scientific">Clostridium argentinense CDC 2741</name>
    <dbReference type="NCBI Taxonomy" id="1418104"/>
    <lineage>
        <taxon>Bacteria</taxon>
        <taxon>Bacillati</taxon>
        <taxon>Bacillota</taxon>
        <taxon>Clostridia</taxon>
        <taxon>Eubacteriales</taxon>
        <taxon>Clostridiaceae</taxon>
        <taxon>Clostridium</taxon>
    </lineage>
</organism>
<dbReference type="Gene3D" id="1.20.120.520">
    <property type="entry name" value="nmb1532 protein domain like"/>
    <property type="match status" value="1"/>
</dbReference>
<keyword evidence="3" id="KW-1185">Reference proteome</keyword>
<dbReference type="Proteomes" id="UP000031366">
    <property type="component" value="Unassembled WGS sequence"/>
</dbReference>
<dbReference type="Pfam" id="PF01814">
    <property type="entry name" value="Hemerythrin"/>
    <property type="match status" value="1"/>
</dbReference>
<dbReference type="PANTHER" id="PTHR39966">
    <property type="entry name" value="BLL2471 PROTEIN-RELATED"/>
    <property type="match status" value="1"/>
</dbReference>
<dbReference type="RefSeq" id="WP_039629954.1">
    <property type="nucleotide sequence ID" value="NZ_AYSO01000010.1"/>
</dbReference>
<dbReference type="STRING" id="29341.RSJ17_10775"/>
<dbReference type="GO" id="GO:0005886">
    <property type="term" value="C:plasma membrane"/>
    <property type="evidence" value="ECO:0007669"/>
    <property type="project" value="TreeGrafter"/>
</dbReference>
<evidence type="ECO:0000313" key="3">
    <source>
        <dbReference type="Proteomes" id="UP000031366"/>
    </source>
</evidence>
<proteinExistence type="predicted"/>
<evidence type="ECO:0000313" key="2">
    <source>
        <dbReference type="EMBL" id="KIE48315.1"/>
    </source>
</evidence>
<comment type="caution">
    <text evidence="2">The sequence shown here is derived from an EMBL/GenBank/DDBJ whole genome shotgun (WGS) entry which is preliminary data.</text>
</comment>
<dbReference type="PANTHER" id="PTHR39966:SF1">
    <property type="entry name" value="HEMERYTHRIN-LIKE DOMAIN-CONTAINING PROTEIN"/>
    <property type="match status" value="1"/>
</dbReference>
<accession>A0A0C1UM63</accession>
<dbReference type="InterPro" id="IPR012312">
    <property type="entry name" value="Hemerythrin-like"/>
</dbReference>
<sequence>MKAIDLMVEEHNLIVRMLKIIRKLCLKILNENTVSIEDFNICIDFIKNYADSHHHNKEELILFKIMGDALGERIKNGPIMGMLVEHDLGRLYVVNLERAIVNFNNGNEESKLDIIANAIGYTDLLQRHIDKENSTIYSFAERSLSKEKMDELNEKCFQLENSPDSIKLQQKYKNVVKNLEKKLASS</sequence>
<feature type="domain" description="Hemerythrin-like" evidence="1">
    <location>
        <begin position="3"/>
        <end position="139"/>
    </location>
</feature>
<dbReference type="EMBL" id="AYSO01000010">
    <property type="protein sequence ID" value="KIE48315.1"/>
    <property type="molecule type" value="Genomic_DNA"/>
</dbReference>
<protein>
    <submittedName>
        <fullName evidence="2">Hemerythrin HHE cation binding domain protein</fullName>
    </submittedName>
</protein>
<dbReference type="OrthoDB" id="9785474at2"/>
<dbReference type="AlphaFoldDB" id="A0A0C1UM63"/>